<dbReference type="EMBL" id="CP001699">
    <property type="protein sequence ID" value="ACU61766.1"/>
    <property type="molecule type" value="Genomic_DNA"/>
</dbReference>
<dbReference type="SUPFAM" id="SSF51735">
    <property type="entry name" value="NAD(P)-binding Rossmann-fold domains"/>
    <property type="match status" value="1"/>
</dbReference>
<gene>
    <name evidence="4" type="ordered locus">Cpin_4318</name>
</gene>
<dbReference type="InterPro" id="IPR036291">
    <property type="entry name" value="NAD(P)-bd_dom_sf"/>
</dbReference>
<dbReference type="FunFam" id="3.40.50.720:FF:000084">
    <property type="entry name" value="Short-chain dehydrogenase reductase"/>
    <property type="match status" value="1"/>
</dbReference>
<dbReference type="PANTHER" id="PTHR42760:SF133">
    <property type="entry name" value="3-OXOACYL-[ACYL-CARRIER-PROTEIN] REDUCTASE"/>
    <property type="match status" value="1"/>
</dbReference>
<evidence type="ECO:0000256" key="1">
    <source>
        <dbReference type="ARBA" id="ARBA00006484"/>
    </source>
</evidence>
<dbReference type="KEGG" id="cpi:Cpin_4318"/>
<protein>
    <submittedName>
        <fullName evidence="4">Short-chain dehydrogenase/reductase SDR</fullName>
    </submittedName>
</protein>
<organism evidence="4 5">
    <name type="scientific">Chitinophaga pinensis (strain ATCC 43595 / DSM 2588 / LMG 13176 / NBRC 15968 / NCIMB 11800 / UQM 2034)</name>
    <dbReference type="NCBI Taxonomy" id="485918"/>
    <lineage>
        <taxon>Bacteria</taxon>
        <taxon>Pseudomonadati</taxon>
        <taxon>Bacteroidota</taxon>
        <taxon>Chitinophagia</taxon>
        <taxon>Chitinophagales</taxon>
        <taxon>Chitinophagaceae</taxon>
        <taxon>Chitinophaga</taxon>
    </lineage>
</organism>
<evidence type="ECO:0000313" key="4">
    <source>
        <dbReference type="EMBL" id="ACU61766.1"/>
    </source>
</evidence>
<comment type="similarity">
    <text evidence="1 3">Belongs to the short-chain dehydrogenases/reductases (SDR) family.</text>
</comment>
<dbReference type="OrthoDB" id="9804774at2"/>
<proteinExistence type="inferred from homology"/>
<evidence type="ECO:0000256" key="3">
    <source>
        <dbReference type="RuleBase" id="RU000363"/>
    </source>
</evidence>
<keyword evidence="2" id="KW-0560">Oxidoreductase</keyword>
<dbReference type="PRINTS" id="PR00081">
    <property type="entry name" value="GDHRDH"/>
</dbReference>
<dbReference type="Pfam" id="PF00106">
    <property type="entry name" value="adh_short"/>
    <property type="match status" value="1"/>
</dbReference>
<sequence>MENKKHESLELDGKIALVTGGTKGIGKAIADRLTAAGAKVIVTARNAPAEMKAEQYFIAADFSTSEAVNTLGAEVLEKFGTVDILVNNAGGNGNPRGGFSMLTDEHWEHTFQLNVMSAVRLDRILLPAMIKQNNGVIIHVSSGVGQMPFWEFTMPYAASKAALNNYSKSLSSEVAGKGVRVLAISPGVVKTSGMDAFLQNLAETMKISSEEANQLLMNTIGGVPIGRLAAPEEVAELVGFLVSPRASYLTGANYLVDGGAIPLA</sequence>
<evidence type="ECO:0000313" key="5">
    <source>
        <dbReference type="Proteomes" id="UP000002215"/>
    </source>
</evidence>
<reference evidence="5" key="1">
    <citation type="submission" date="2009-08" db="EMBL/GenBank/DDBJ databases">
        <title>The complete genome of Chitinophaga pinensis DSM 2588.</title>
        <authorList>
            <consortium name="US DOE Joint Genome Institute (JGI-PGF)"/>
            <person name="Lucas S."/>
            <person name="Copeland A."/>
            <person name="Lapidus A."/>
            <person name="Glavina del Rio T."/>
            <person name="Dalin E."/>
            <person name="Tice H."/>
            <person name="Bruce D."/>
            <person name="Goodwin L."/>
            <person name="Pitluck S."/>
            <person name="Kyrpides N."/>
            <person name="Mavromatis K."/>
            <person name="Ivanova N."/>
            <person name="Mikhailova N."/>
            <person name="Sims D."/>
            <person name="Meinche L."/>
            <person name="Brettin T."/>
            <person name="Detter J.C."/>
            <person name="Han C."/>
            <person name="Larimer F."/>
            <person name="Land M."/>
            <person name="Hauser L."/>
            <person name="Markowitz V."/>
            <person name="Cheng J.-F."/>
            <person name="Hugenholtz P."/>
            <person name="Woyke T."/>
            <person name="Wu D."/>
            <person name="Spring S."/>
            <person name="Klenk H.-P."/>
            <person name="Eisen J.A."/>
        </authorList>
    </citation>
    <scope>NUCLEOTIDE SEQUENCE [LARGE SCALE GENOMIC DNA]</scope>
    <source>
        <strain evidence="5">ATCC 43595 / DSM 2588 / LMG 13176 / NBRC 15968 / NCIMB 11800 / UQM 2034</strain>
    </source>
</reference>
<dbReference type="Gene3D" id="3.40.50.720">
    <property type="entry name" value="NAD(P)-binding Rossmann-like Domain"/>
    <property type="match status" value="1"/>
</dbReference>
<dbReference type="RefSeq" id="WP_012791934.1">
    <property type="nucleotide sequence ID" value="NC_013132.1"/>
</dbReference>
<name>A0A979G6T2_CHIPD</name>
<dbReference type="GO" id="GO:0016616">
    <property type="term" value="F:oxidoreductase activity, acting on the CH-OH group of donors, NAD or NADP as acceptor"/>
    <property type="evidence" value="ECO:0007669"/>
    <property type="project" value="TreeGrafter"/>
</dbReference>
<dbReference type="PANTHER" id="PTHR42760">
    <property type="entry name" value="SHORT-CHAIN DEHYDROGENASES/REDUCTASES FAMILY MEMBER"/>
    <property type="match status" value="1"/>
</dbReference>
<dbReference type="PRINTS" id="PR00080">
    <property type="entry name" value="SDRFAMILY"/>
</dbReference>
<accession>A0A979G6T2</accession>
<dbReference type="AlphaFoldDB" id="A0A979G6T2"/>
<dbReference type="CDD" id="cd05233">
    <property type="entry name" value="SDR_c"/>
    <property type="match status" value="1"/>
</dbReference>
<dbReference type="InterPro" id="IPR002347">
    <property type="entry name" value="SDR_fam"/>
</dbReference>
<dbReference type="Proteomes" id="UP000002215">
    <property type="component" value="Chromosome"/>
</dbReference>
<evidence type="ECO:0000256" key="2">
    <source>
        <dbReference type="ARBA" id="ARBA00023002"/>
    </source>
</evidence>
<dbReference type="NCBIfam" id="NF005095">
    <property type="entry name" value="PRK06523.1"/>
    <property type="match status" value="1"/>
</dbReference>
<reference evidence="4 5" key="2">
    <citation type="journal article" date="2010" name="Stand. Genomic Sci.">
        <title>Complete genome sequence of Chitinophaga pinensis type strain (UQM 2034).</title>
        <authorList>
            <person name="Glavina Del Rio T."/>
            <person name="Abt B."/>
            <person name="Spring S."/>
            <person name="Lapidus A."/>
            <person name="Nolan M."/>
            <person name="Tice H."/>
            <person name="Copeland A."/>
            <person name="Cheng J.F."/>
            <person name="Chen F."/>
            <person name="Bruce D."/>
            <person name="Goodwin L."/>
            <person name="Pitluck S."/>
            <person name="Ivanova N."/>
            <person name="Mavromatis K."/>
            <person name="Mikhailova N."/>
            <person name="Pati A."/>
            <person name="Chen A."/>
            <person name="Palaniappan K."/>
            <person name="Land M."/>
            <person name="Hauser L."/>
            <person name="Chang Y.J."/>
            <person name="Jeffries C.D."/>
            <person name="Chain P."/>
            <person name="Saunders E."/>
            <person name="Detter J.C."/>
            <person name="Brettin T."/>
            <person name="Rohde M."/>
            <person name="Goker M."/>
            <person name="Bristow J."/>
            <person name="Eisen J.A."/>
            <person name="Markowitz V."/>
            <person name="Hugenholtz P."/>
            <person name="Kyrpides N.C."/>
            <person name="Klenk H.P."/>
            <person name="Lucas S."/>
        </authorList>
    </citation>
    <scope>NUCLEOTIDE SEQUENCE [LARGE SCALE GENOMIC DNA]</scope>
    <source>
        <strain evidence="5">ATCC 43595 / DSM 2588 / LMG 13176 / NBRC 15968 / NCIMB 11800 / UQM 2034</strain>
    </source>
</reference>